<evidence type="ECO:0000313" key="3">
    <source>
        <dbReference type="EMBL" id="TGK19242.1"/>
    </source>
</evidence>
<dbReference type="Gene3D" id="3.40.50.1820">
    <property type="entry name" value="alpha/beta hydrolase"/>
    <property type="match status" value="1"/>
</dbReference>
<dbReference type="OrthoDB" id="9765872at2"/>
<accession>A0A4R9GQY7</accession>
<dbReference type="Proteomes" id="UP000297855">
    <property type="component" value="Unassembled WGS sequence"/>
</dbReference>
<keyword evidence="1" id="KW-0732">Signal</keyword>
<dbReference type="Pfam" id="PF00561">
    <property type="entry name" value="Abhydrolase_1"/>
    <property type="match status" value="1"/>
</dbReference>
<feature type="chain" id="PRO_5020256832" evidence="1">
    <location>
        <begin position="24"/>
        <end position="307"/>
    </location>
</feature>
<evidence type="ECO:0000256" key="1">
    <source>
        <dbReference type="SAM" id="SignalP"/>
    </source>
</evidence>
<dbReference type="RefSeq" id="WP_135812945.1">
    <property type="nucleotide sequence ID" value="NZ_RQEV01000008.1"/>
</dbReference>
<feature type="signal peptide" evidence="1">
    <location>
        <begin position="1"/>
        <end position="23"/>
    </location>
</feature>
<gene>
    <name evidence="3" type="ORF">EHO61_07165</name>
</gene>
<evidence type="ECO:0000259" key="2">
    <source>
        <dbReference type="Pfam" id="PF00561"/>
    </source>
</evidence>
<dbReference type="AlphaFoldDB" id="A0A4R9GQY7"/>
<comment type="caution">
    <text evidence="3">The sequence shown here is derived from an EMBL/GenBank/DDBJ whole genome shotgun (WGS) entry which is preliminary data.</text>
</comment>
<dbReference type="InterPro" id="IPR029058">
    <property type="entry name" value="AB_hydrolase_fold"/>
</dbReference>
<dbReference type="InterPro" id="IPR000073">
    <property type="entry name" value="AB_hydrolase_1"/>
</dbReference>
<evidence type="ECO:0000313" key="4">
    <source>
        <dbReference type="Proteomes" id="UP000297855"/>
    </source>
</evidence>
<organism evidence="3 4">
    <name type="scientific">Leptospira fluminis</name>
    <dbReference type="NCBI Taxonomy" id="2484979"/>
    <lineage>
        <taxon>Bacteria</taxon>
        <taxon>Pseudomonadati</taxon>
        <taxon>Spirochaetota</taxon>
        <taxon>Spirochaetia</taxon>
        <taxon>Leptospirales</taxon>
        <taxon>Leptospiraceae</taxon>
        <taxon>Leptospira</taxon>
    </lineage>
</organism>
<keyword evidence="4" id="KW-1185">Reference proteome</keyword>
<dbReference type="EMBL" id="RQEV01000008">
    <property type="protein sequence ID" value="TGK19242.1"/>
    <property type="molecule type" value="Genomic_DNA"/>
</dbReference>
<protein>
    <submittedName>
        <fullName evidence="3">Lipase</fullName>
    </submittedName>
</protein>
<proteinExistence type="predicted"/>
<dbReference type="SUPFAM" id="SSF53474">
    <property type="entry name" value="alpha/beta-Hydrolases"/>
    <property type="match status" value="1"/>
</dbReference>
<sequence length="307" mass="31847">MFRVARIWISSLLVFLVSGSLLASGGGSSSQPLSGSYPIILAHGIFGWGSNSGIIDYWGGNAAYLQSKGATVITPTVTAMDSSANRAALLKTAILTALAANNYNGKINIIGHSQGGLDSRYMVSNLGMSSRVATLTTLNTPHYGSPVANVVAAVIPSWALPYVATVLNAIVGVVYGESNENAIAGLKLLTTDGLAAFNSVTPNASGVKYFSYGSIITVPDLIQHPAMGLTYPICAIGAPFYGLSIANDGVVPSSSQLWGTWMGGPSYGILTSGVDHLEATNALYTGQTWYDTNGYFLSMASNAASNQ</sequence>
<name>A0A4R9GQY7_9LEPT</name>
<feature type="domain" description="AB hydrolase-1" evidence="2">
    <location>
        <begin position="37"/>
        <end position="160"/>
    </location>
</feature>
<reference evidence="3" key="1">
    <citation type="journal article" date="2019" name="PLoS Negl. Trop. Dis.">
        <title>Revisiting the worldwide diversity of Leptospira species in the environment.</title>
        <authorList>
            <person name="Vincent A.T."/>
            <person name="Schiettekatte O."/>
            <person name="Bourhy P."/>
            <person name="Veyrier F.J."/>
            <person name="Picardeau M."/>
        </authorList>
    </citation>
    <scope>NUCLEOTIDE SEQUENCE [LARGE SCALE GENOMIC DNA]</scope>
    <source>
        <strain evidence="3">SCS5</strain>
    </source>
</reference>